<dbReference type="EMBL" id="JAGYWB010000006">
    <property type="protein sequence ID" value="KAI0520230.1"/>
    <property type="molecule type" value="Genomic_DNA"/>
</dbReference>
<keyword evidence="3" id="KW-1185">Reference proteome</keyword>
<dbReference type="AlphaFoldDB" id="A0A8T3BUU4"/>
<organism evidence="2 3">
    <name type="scientific">Dendrobium nobile</name>
    <name type="common">Orchid</name>
    <dbReference type="NCBI Taxonomy" id="94219"/>
    <lineage>
        <taxon>Eukaryota</taxon>
        <taxon>Viridiplantae</taxon>
        <taxon>Streptophyta</taxon>
        <taxon>Embryophyta</taxon>
        <taxon>Tracheophyta</taxon>
        <taxon>Spermatophyta</taxon>
        <taxon>Magnoliopsida</taxon>
        <taxon>Liliopsida</taxon>
        <taxon>Asparagales</taxon>
        <taxon>Orchidaceae</taxon>
        <taxon>Epidendroideae</taxon>
        <taxon>Malaxideae</taxon>
        <taxon>Dendrobiinae</taxon>
        <taxon>Dendrobium</taxon>
    </lineage>
</organism>
<evidence type="ECO:0000313" key="2">
    <source>
        <dbReference type="EMBL" id="KAI0520230.1"/>
    </source>
</evidence>
<proteinExistence type="predicted"/>
<name>A0A8T3BUU4_DENNO</name>
<feature type="region of interest" description="Disordered" evidence="1">
    <location>
        <begin position="18"/>
        <end position="37"/>
    </location>
</feature>
<evidence type="ECO:0000313" key="3">
    <source>
        <dbReference type="Proteomes" id="UP000829196"/>
    </source>
</evidence>
<feature type="region of interest" description="Disordered" evidence="1">
    <location>
        <begin position="47"/>
        <end position="82"/>
    </location>
</feature>
<sequence length="82" mass="8617">MLQPIHALAVVHYLARSPRLSKSASSSSPSIGESSISVSGELDTRFGGLSKGHVEGYSPGHQIRQGSSFSSNSSPKVTEIFT</sequence>
<gene>
    <name evidence="2" type="ORF">KFK09_007701</name>
</gene>
<protein>
    <submittedName>
        <fullName evidence="2">Uncharacterized protein</fullName>
    </submittedName>
</protein>
<reference evidence="2" key="1">
    <citation type="journal article" date="2022" name="Front. Genet.">
        <title>Chromosome-Scale Assembly of the Dendrobium nobile Genome Provides Insights Into the Molecular Mechanism of the Biosynthesis of the Medicinal Active Ingredient of Dendrobium.</title>
        <authorList>
            <person name="Xu Q."/>
            <person name="Niu S.-C."/>
            <person name="Li K.-L."/>
            <person name="Zheng P.-J."/>
            <person name="Zhang X.-J."/>
            <person name="Jia Y."/>
            <person name="Liu Y."/>
            <person name="Niu Y.-X."/>
            <person name="Yu L.-H."/>
            <person name="Chen D.-F."/>
            <person name="Zhang G.-Q."/>
        </authorList>
    </citation>
    <scope>NUCLEOTIDE SEQUENCE</scope>
    <source>
        <tissue evidence="2">Leaf</tissue>
    </source>
</reference>
<evidence type="ECO:0000256" key="1">
    <source>
        <dbReference type="SAM" id="MobiDB-lite"/>
    </source>
</evidence>
<comment type="caution">
    <text evidence="2">The sequence shown here is derived from an EMBL/GenBank/DDBJ whole genome shotgun (WGS) entry which is preliminary data.</text>
</comment>
<feature type="compositionally biased region" description="Polar residues" evidence="1">
    <location>
        <begin position="64"/>
        <end position="82"/>
    </location>
</feature>
<dbReference type="Proteomes" id="UP000829196">
    <property type="component" value="Unassembled WGS sequence"/>
</dbReference>
<accession>A0A8T3BUU4</accession>